<dbReference type="AlphaFoldDB" id="A0A0W7YVB2"/>
<reference evidence="3 4" key="1">
    <citation type="submission" date="2015-12" db="EMBL/GenBank/DDBJ databases">
        <title>Complete genome sequence of a multi-drug resistant strain Acidovorax sp. 12322-1.</title>
        <authorList>
            <person name="Ming D."/>
            <person name="Wang M."/>
            <person name="Hu S."/>
            <person name="Zhou Y."/>
            <person name="Jiang T."/>
        </authorList>
    </citation>
    <scope>NUCLEOTIDE SEQUENCE [LARGE SCALE GENOMIC DNA]</scope>
    <source>
        <strain evidence="3 4">12322-1</strain>
    </source>
</reference>
<evidence type="ECO:0000313" key="3">
    <source>
        <dbReference type="EMBL" id="KUF38895.1"/>
    </source>
</evidence>
<dbReference type="Pfam" id="PF02627">
    <property type="entry name" value="CMD"/>
    <property type="match status" value="1"/>
</dbReference>
<dbReference type="PANTHER" id="PTHR35446">
    <property type="entry name" value="SI:CH211-175M2.5"/>
    <property type="match status" value="1"/>
</dbReference>
<dbReference type="KEGG" id="cke:B5M06_14050"/>
<dbReference type="GO" id="GO:0051920">
    <property type="term" value="F:peroxiredoxin activity"/>
    <property type="evidence" value="ECO:0007669"/>
    <property type="project" value="InterPro"/>
</dbReference>
<dbReference type="InterPro" id="IPR029032">
    <property type="entry name" value="AhpD-like"/>
</dbReference>
<keyword evidence="4" id="KW-1185">Reference proteome</keyword>
<dbReference type="Proteomes" id="UP000053300">
    <property type="component" value="Unassembled WGS sequence"/>
</dbReference>
<evidence type="ECO:0000259" key="1">
    <source>
        <dbReference type="Pfam" id="PF02627"/>
    </source>
</evidence>
<dbReference type="OrthoDB" id="9801997at2"/>
<evidence type="ECO:0000313" key="5">
    <source>
        <dbReference type="Proteomes" id="UP000242792"/>
    </source>
</evidence>
<sequence length="186" mass="19149">MSRLPLLDTTTAPEASQPFVQKALANNGFLPNLIGVLAHAPAALETYLTVGGINAKASLGLPEREVVQLTAAKVHGCDFCLAGHTAVGTKKAGFSREVALQLQQGLPTGDARLDAVQTFTQAVIATRGAVSDEALAAFKAAGFGDQQALEVVLGVSLATLCNFANNLAKPAINPELQPFAPGVFTA</sequence>
<keyword evidence="3" id="KW-0560">Oxidoreductase</keyword>
<accession>A0A0W7YVB2</accession>
<proteinExistence type="predicted"/>
<dbReference type="PANTHER" id="PTHR35446:SF3">
    <property type="entry name" value="CMD DOMAIN-CONTAINING PROTEIN"/>
    <property type="match status" value="1"/>
</dbReference>
<dbReference type="EMBL" id="CP020121">
    <property type="protein sequence ID" value="AQZ99996.1"/>
    <property type="molecule type" value="Genomic_DNA"/>
</dbReference>
<protein>
    <submittedName>
        <fullName evidence="3">Alkylhydroperoxidase</fullName>
    </submittedName>
</protein>
<dbReference type="InterPro" id="IPR003779">
    <property type="entry name" value="CMD-like"/>
</dbReference>
<organism evidence="3 4">
    <name type="scientific">Comamonas kerstersii</name>
    <dbReference type="NCBI Taxonomy" id="225992"/>
    <lineage>
        <taxon>Bacteria</taxon>
        <taxon>Pseudomonadati</taxon>
        <taxon>Pseudomonadota</taxon>
        <taxon>Betaproteobacteria</taxon>
        <taxon>Burkholderiales</taxon>
        <taxon>Comamonadaceae</taxon>
        <taxon>Comamonas</taxon>
    </lineage>
</organism>
<dbReference type="InterPro" id="IPR004675">
    <property type="entry name" value="AhpD_core"/>
</dbReference>
<feature type="domain" description="Carboxymuconolactone decarboxylase-like" evidence="1">
    <location>
        <begin position="42"/>
        <end position="97"/>
    </location>
</feature>
<keyword evidence="3" id="KW-0575">Peroxidase</keyword>
<dbReference type="STRING" id="225992.B5M06_14050"/>
<dbReference type="GeneID" id="83040436"/>
<name>A0A0W7YVB2_9BURK</name>
<dbReference type="RefSeq" id="WP_054067131.1">
    <property type="nucleotide sequence ID" value="NZ_CATYED010000011.1"/>
</dbReference>
<evidence type="ECO:0000313" key="2">
    <source>
        <dbReference type="EMBL" id="AQZ99996.1"/>
    </source>
</evidence>
<dbReference type="Gene3D" id="1.20.1290.10">
    <property type="entry name" value="AhpD-like"/>
    <property type="match status" value="1"/>
</dbReference>
<dbReference type="SUPFAM" id="SSF69118">
    <property type="entry name" value="AhpD-like"/>
    <property type="match status" value="1"/>
</dbReference>
<dbReference type="NCBIfam" id="TIGR00778">
    <property type="entry name" value="ahpD_dom"/>
    <property type="match status" value="1"/>
</dbReference>
<accession>A0A1V0BJ73</accession>
<dbReference type="EMBL" id="LPXH01000038">
    <property type="protein sequence ID" value="KUF38895.1"/>
    <property type="molecule type" value="Genomic_DNA"/>
</dbReference>
<dbReference type="Proteomes" id="UP000242792">
    <property type="component" value="Chromosome"/>
</dbReference>
<gene>
    <name evidence="3" type="ORF">AS359_07860</name>
    <name evidence="2" type="ORF">B5M06_14050</name>
</gene>
<reference evidence="2 5" key="2">
    <citation type="submission" date="2017-03" db="EMBL/GenBank/DDBJ databases">
        <title>Rapid Whole Genome Sequencing of Comamonas kerstersii Causing Continuous ambulatory Peritoneal Dialysis-Associated Peritonitis.</title>
        <authorList>
            <person name="Zheng B."/>
        </authorList>
    </citation>
    <scope>NUCLEOTIDE SEQUENCE [LARGE SCALE GENOMIC DNA]</scope>
    <source>
        <strain evidence="2 5">8943</strain>
    </source>
</reference>
<evidence type="ECO:0000313" key="4">
    <source>
        <dbReference type="Proteomes" id="UP000053300"/>
    </source>
</evidence>